<reference evidence="1 2" key="1">
    <citation type="journal article" date="2022" name="DNA Res.">
        <title>Chromosomal-level genome assembly of the orchid tree Bauhinia variegata (Leguminosae; Cercidoideae) supports the allotetraploid origin hypothesis of Bauhinia.</title>
        <authorList>
            <person name="Zhong Y."/>
            <person name="Chen Y."/>
            <person name="Zheng D."/>
            <person name="Pang J."/>
            <person name="Liu Y."/>
            <person name="Luo S."/>
            <person name="Meng S."/>
            <person name="Qian L."/>
            <person name="Wei D."/>
            <person name="Dai S."/>
            <person name="Zhou R."/>
        </authorList>
    </citation>
    <scope>NUCLEOTIDE SEQUENCE [LARGE SCALE GENOMIC DNA]</scope>
    <source>
        <strain evidence="1">BV-YZ2020</strain>
    </source>
</reference>
<dbReference type="Proteomes" id="UP000828941">
    <property type="component" value="Chromosome 9"/>
</dbReference>
<accession>A0ACB9MK93</accession>
<sequence length="136" mass="15088">MQILAGHTQTLPTNPSTSQPIATLLVQPTWLTIGKAKPYAGLLWLHQNQSNCPKFNSISDCINYVETATVNNYVSVNHPIPVHNFFSCEESSNKCTSESDKACAGSNSSNNSFNLWHMRLGHPSKDVMQIFHPFLV</sequence>
<organism evidence="1 2">
    <name type="scientific">Bauhinia variegata</name>
    <name type="common">Purple orchid tree</name>
    <name type="synonym">Phanera variegata</name>
    <dbReference type="NCBI Taxonomy" id="167791"/>
    <lineage>
        <taxon>Eukaryota</taxon>
        <taxon>Viridiplantae</taxon>
        <taxon>Streptophyta</taxon>
        <taxon>Embryophyta</taxon>
        <taxon>Tracheophyta</taxon>
        <taxon>Spermatophyta</taxon>
        <taxon>Magnoliopsida</taxon>
        <taxon>eudicotyledons</taxon>
        <taxon>Gunneridae</taxon>
        <taxon>Pentapetalae</taxon>
        <taxon>rosids</taxon>
        <taxon>fabids</taxon>
        <taxon>Fabales</taxon>
        <taxon>Fabaceae</taxon>
        <taxon>Cercidoideae</taxon>
        <taxon>Cercideae</taxon>
        <taxon>Bauhiniinae</taxon>
        <taxon>Bauhinia</taxon>
    </lineage>
</organism>
<comment type="caution">
    <text evidence="1">The sequence shown here is derived from an EMBL/GenBank/DDBJ whole genome shotgun (WGS) entry which is preliminary data.</text>
</comment>
<evidence type="ECO:0000313" key="2">
    <source>
        <dbReference type="Proteomes" id="UP000828941"/>
    </source>
</evidence>
<name>A0ACB9MK93_BAUVA</name>
<dbReference type="EMBL" id="CM039434">
    <property type="protein sequence ID" value="KAI4324093.1"/>
    <property type="molecule type" value="Genomic_DNA"/>
</dbReference>
<proteinExistence type="predicted"/>
<keyword evidence="2" id="KW-1185">Reference proteome</keyword>
<protein>
    <submittedName>
        <fullName evidence="1">Uncharacterized protein</fullName>
    </submittedName>
</protein>
<evidence type="ECO:0000313" key="1">
    <source>
        <dbReference type="EMBL" id="KAI4324093.1"/>
    </source>
</evidence>
<gene>
    <name evidence="1" type="ORF">L6164_023657</name>
</gene>